<keyword evidence="9" id="KW-0464">Manganese</keyword>
<protein>
    <recommendedName>
        <fullName evidence="4 13">Phosphoribosylamine--glycine ligase</fullName>
        <ecNumber evidence="4 13">6.3.4.13</ecNumber>
    </recommendedName>
    <alternativeName>
        <fullName evidence="13">GARS</fullName>
    </alternativeName>
    <alternativeName>
        <fullName evidence="11 13">Glycinamide ribonucleotide synthetase</fullName>
    </alternativeName>
    <alternativeName>
        <fullName evidence="12 13">Phosphoribosylglycinamide synthetase</fullName>
    </alternativeName>
</protein>
<dbReference type="EMBL" id="JACCEL010000002">
    <property type="protein sequence ID" value="MBG9977414.1"/>
    <property type="molecule type" value="Genomic_DNA"/>
</dbReference>
<evidence type="ECO:0000313" key="16">
    <source>
        <dbReference type="EMBL" id="MBG9977414.1"/>
    </source>
</evidence>
<dbReference type="Gene3D" id="3.90.600.10">
    <property type="entry name" value="Phosphoribosylglycinamide synthetase, C-terminal domain"/>
    <property type="match status" value="1"/>
</dbReference>
<evidence type="ECO:0000256" key="4">
    <source>
        <dbReference type="ARBA" id="ARBA00013255"/>
    </source>
</evidence>
<proteinExistence type="inferred from homology"/>
<evidence type="ECO:0000256" key="7">
    <source>
        <dbReference type="ARBA" id="ARBA00022755"/>
    </source>
</evidence>
<dbReference type="InterPro" id="IPR020562">
    <property type="entry name" value="PRibGlycinamide_synth_N"/>
</dbReference>
<evidence type="ECO:0000256" key="3">
    <source>
        <dbReference type="ARBA" id="ARBA00005174"/>
    </source>
</evidence>
<dbReference type="InterPro" id="IPR016185">
    <property type="entry name" value="PreATP-grasp_dom_sf"/>
</dbReference>
<comment type="cofactor">
    <cofactor evidence="2">
        <name>Mg(2+)</name>
        <dbReference type="ChEBI" id="CHEBI:18420"/>
    </cofactor>
</comment>
<dbReference type="Pfam" id="PF02843">
    <property type="entry name" value="GARS_C"/>
    <property type="match status" value="1"/>
</dbReference>
<dbReference type="SUPFAM" id="SSF52440">
    <property type="entry name" value="PreATP-grasp domain"/>
    <property type="match status" value="1"/>
</dbReference>
<dbReference type="InterPro" id="IPR013815">
    <property type="entry name" value="ATP_grasp_subdomain_1"/>
</dbReference>
<dbReference type="InterPro" id="IPR020561">
    <property type="entry name" value="PRibGlycinamid_synth_ATP-grasp"/>
</dbReference>
<evidence type="ECO:0000256" key="5">
    <source>
        <dbReference type="ARBA" id="ARBA00022598"/>
    </source>
</evidence>
<comment type="similarity">
    <text evidence="10 13">Belongs to the GARS family.</text>
</comment>
<dbReference type="PANTHER" id="PTHR43472:SF1">
    <property type="entry name" value="PHOSPHORIBOSYLAMINE--GLYCINE LIGASE, CHLOROPLASTIC"/>
    <property type="match status" value="1"/>
</dbReference>
<dbReference type="SMART" id="SM01210">
    <property type="entry name" value="GARS_C"/>
    <property type="match status" value="1"/>
</dbReference>
<comment type="pathway">
    <text evidence="3 13">Purine metabolism; IMP biosynthesis via de novo pathway; N(1)-(5-phospho-D-ribosyl)glycinamide from 5-phospho-alpha-D-ribose 1-diphosphate: step 2/2.</text>
</comment>
<dbReference type="InterPro" id="IPR000115">
    <property type="entry name" value="PRibGlycinamide_synth"/>
</dbReference>
<dbReference type="Proteomes" id="UP000823401">
    <property type="component" value="Unassembled WGS sequence"/>
</dbReference>
<evidence type="ECO:0000256" key="1">
    <source>
        <dbReference type="ARBA" id="ARBA00001936"/>
    </source>
</evidence>
<dbReference type="PROSITE" id="PS00184">
    <property type="entry name" value="GARS"/>
    <property type="match status" value="1"/>
</dbReference>
<evidence type="ECO:0000256" key="11">
    <source>
        <dbReference type="ARBA" id="ARBA00042242"/>
    </source>
</evidence>
<dbReference type="NCBIfam" id="TIGR00877">
    <property type="entry name" value="purD"/>
    <property type="match status" value="1"/>
</dbReference>
<dbReference type="InterPro" id="IPR020559">
    <property type="entry name" value="PRibGlycinamide_synth_CS"/>
</dbReference>
<dbReference type="EC" id="6.3.4.13" evidence="4 13"/>
<evidence type="ECO:0000256" key="2">
    <source>
        <dbReference type="ARBA" id="ARBA00001946"/>
    </source>
</evidence>
<evidence type="ECO:0000256" key="12">
    <source>
        <dbReference type="ARBA" id="ARBA00042864"/>
    </source>
</evidence>
<dbReference type="PANTHER" id="PTHR43472">
    <property type="entry name" value="PHOSPHORIBOSYLAMINE--GLYCINE LIGASE"/>
    <property type="match status" value="1"/>
</dbReference>
<comment type="caution">
    <text evidence="16">The sequence shown here is derived from an EMBL/GenBank/DDBJ whole genome shotgun (WGS) entry which is preliminary data.</text>
</comment>
<dbReference type="SMART" id="SM01209">
    <property type="entry name" value="GARS_A"/>
    <property type="match status" value="1"/>
</dbReference>
<comment type="cofactor">
    <cofactor evidence="1">
        <name>Mn(2+)</name>
        <dbReference type="ChEBI" id="CHEBI:29035"/>
    </cofactor>
</comment>
<dbReference type="Gene3D" id="3.30.1490.20">
    <property type="entry name" value="ATP-grasp fold, A domain"/>
    <property type="match status" value="1"/>
</dbReference>
<organism evidence="16 17">
    <name type="scientific">Ruoffia tabacinasalis</name>
    <dbReference type="NCBI Taxonomy" id="87458"/>
    <lineage>
        <taxon>Bacteria</taxon>
        <taxon>Bacillati</taxon>
        <taxon>Bacillota</taxon>
        <taxon>Bacilli</taxon>
        <taxon>Lactobacillales</taxon>
        <taxon>Aerococcaceae</taxon>
        <taxon>Ruoffia</taxon>
    </lineage>
</organism>
<evidence type="ECO:0000256" key="13">
    <source>
        <dbReference type="HAMAP-Rule" id="MF_00138"/>
    </source>
</evidence>
<dbReference type="RefSeq" id="WP_197103463.1">
    <property type="nucleotide sequence ID" value="NZ_JACCEL010000002.1"/>
</dbReference>
<dbReference type="InterPro" id="IPR011761">
    <property type="entry name" value="ATP-grasp"/>
</dbReference>
<dbReference type="GO" id="GO:0004637">
    <property type="term" value="F:phosphoribosylamine-glycine ligase activity"/>
    <property type="evidence" value="ECO:0007669"/>
    <property type="project" value="UniProtKB-EC"/>
</dbReference>
<evidence type="ECO:0000256" key="6">
    <source>
        <dbReference type="ARBA" id="ARBA00022741"/>
    </source>
</evidence>
<keyword evidence="17" id="KW-1185">Reference proteome</keyword>
<dbReference type="SUPFAM" id="SSF56059">
    <property type="entry name" value="Glutathione synthetase ATP-binding domain-like"/>
    <property type="match status" value="1"/>
</dbReference>
<dbReference type="InterPro" id="IPR020560">
    <property type="entry name" value="PRibGlycinamide_synth_C-dom"/>
</dbReference>
<evidence type="ECO:0000313" key="17">
    <source>
        <dbReference type="Proteomes" id="UP000823401"/>
    </source>
</evidence>
<dbReference type="InterPro" id="IPR037123">
    <property type="entry name" value="PRibGlycinamide_synth_C_sf"/>
</dbReference>
<dbReference type="Gene3D" id="3.30.470.20">
    <property type="entry name" value="ATP-grasp fold, B domain"/>
    <property type="match status" value="1"/>
</dbReference>
<dbReference type="PROSITE" id="PS50975">
    <property type="entry name" value="ATP_GRASP"/>
    <property type="match status" value="1"/>
</dbReference>
<dbReference type="SUPFAM" id="SSF51246">
    <property type="entry name" value="Rudiment single hybrid motif"/>
    <property type="match status" value="1"/>
</dbReference>
<evidence type="ECO:0000256" key="9">
    <source>
        <dbReference type="ARBA" id="ARBA00023211"/>
    </source>
</evidence>
<dbReference type="Pfam" id="PF01071">
    <property type="entry name" value="GARS_A"/>
    <property type="match status" value="1"/>
</dbReference>
<keyword evidence="8 14" id="KW-0067">ATP-binding</keyword>
<evidence type="ECO:0000256" key="8">
    <source>
        <dbReference type="ARBA" id="ARBA00022840"/>
    </source>
</evidence>
<sequence length="420" mass="46299">MKNVLIIGSGGREHALALAFARSPQVQQVYVAPGNPGMVLTNHNIECVNIPVTEIERLAEFVESSAIDLTFVGPEQPLELGIVDYFISLNLPIIGPTKTAARLENSKNFAKDIMSLAKVNTAKHRFFKAGECLEAIEYAEALGLPFVIKADGLMSGKGVVIPETMEEAVSSLELMMDKNNKEVLIEEFLTGTEFSHFSLVNGDHIISLGTACDYKRAFDNDLGLNTGGMGSFAPVPWFDEEAEHRVLTEIVHPIANQMIENETPFTGILYTGIIWTSEGPKVIEFNTRLGDPETQVLLTLLENDFYEVAQAHLEQSPIDIRFKKQFNLGVVLAAEGYPSLPKANIPLNIPKTIEDNVYFAGVDGSPEKGLQSSGGRILMVTSSGDTIEEAREKVYNDMKQFDIQDTFYRTDIGLHRNKEA</sequence>
<reference evidence="16 17" key="1">
    <citation type="submission" date="2020-07" db="EMBL/GenBank/DDBJ databases">
        <title>Facklamia lactis sp. nov., isolated from raw milk.</title>
        <authorList>
            <person name="Doll E.V."/>
            <person name="Huptas C."/>
            <person name="Staib L."/>
            <person name="Wenning M."/>
            <person name="Scherer S."/>
        </authorList>
    </citation>
    <scope>NUCLEOTIDE SEQUENCE [LARGE SCALE GENOMIC DNA]</scope>
    <source>
        <strain evidence="16 17">DSM 104272</strain>
    </source>
</reference>
<evidence type="ECO:0000256" key="14">
    <source>
        <dbReference type="PROSITE-ProRule" id="PRU00409"/>
    </source>
</evidence>
<name>A0ABS0LIZ6_9LACT</name>
<comment type="catalytic activity">
    <reaction evidence="13">
        <text>5-phospho-beta-D-ribosylamine + glycine + ATP = N(1)-(5-phospho-beta-D-ribosyl)glycinamide + ADP + phosphate + H(+)</text>
        <dbReference type="Rhea" id="RHEA:17453"/>
        <dbReference type="ChEBI" id="CHEBI:15378"/>
        <dbReference type="ChEBI" id="CHEBI:30616"/>
        <dbReference type="ChEBI" id="CHEBI:43474"/>
        <dbReference type="ChEBI" id="CHEBI:57305"/>
        <dbReference type="ChEBI" id="CHEBI:58681"/>
        <dbReference type="ChEBI" id="CHEBI:143788"/>
        <dbReference type="ChEBI" id="CHEBI:456216"/>
        <dbReference type="EC" id="6.3.4.13"/>
    </reaction>
</comment>
<keyword evidence="6 14" id="KW-0547">Nucleotide-binding</keyword>
<keyword evidence="5 13" id="KW-0436">Ligase</keyword>
<evidence type="ECO:0000256" key="10">
    <source>
        <dbReference type="ARBA" id="ARBA00038345"/>
    </source>
</evidence>
<dbReference type="Gene3D" id="3.40.50.20">
    <property type="match status" value="1"/>
</dbReference>
<feature type="domain" description="ATP-grasp" evidence="15">
    <location>
        <begin position="111"/>
        <end position="314"/>
    </location>
</feature>
<accession>A0ABS0LIZ6</accession>
<dbReference type="HAMAP" id="MF_00138">
    <property type="entry name" value="GARS"/>
    <property type="match status" value="1"/>
</dbReference>
<evidence type="ECO:0000259" key="15">
    <source>
        <dbReference type="PROSITE" id="PS50975"/>
    </source>
</evidence>
<dbReference type="Pfam" id="PF02844">
    <property type="entry name" value="GARS_N"/>
    <property type="match status" value="1"/>
</dbReference>
<gene>
    <name evidence="13 16" type="primary">purD</name>
    <name evidence="16" type="ORF">HYQ42_01335</name>
</gene>
<dbReference type="InterPro" id="IPR011054">
    <property type="entry name" value="Rudment_hybrid_motif"/>
</dbReference>
<keyword evidence="7 13" id="KW-0658">Purine biosynthesis</keyword>